<organism evidence="1 2">
    <name type="scientific">Crepidotus variabilis</name>
    <dbReference type="NCBI Taxonomy" id="179855"/>
    <lineage>
        <taxon>Eukaryota</taxon>
        <taxon>Fungi</taxon>
        <taxon>Dikarya</taxon>
        <taxon>Basidiomycota</taxon>
        <taxon>Agaricomycotina</taxon>
        <taxon>Agaricomycetes</taxon>
        <taxon>Agaricomycetidae</taxon>
        <taxon>Agaricales</taxon>
        <taxon>Agaricineae</taxon>
        <taxon>Crepidotaceae</taxon>
        <taxon>Crepidotus</taxon>
    </lineage>
</organism>
<protein>
    <submittedName>
        <fullName evidence="1">Uncharacterized protein</fullName>
    </submittedName>
</protein>
<evidence type="ECO:0000313" key="1">
    <source>
        <dbReference type="EMBL" id="KAF9534605.1"/>
    </source>
</evidence>
<dbReference type="AlphaFoldDB" id="A0A9P6JWJ9"/>
<accession>A0A9P6JWJ9</accession>
<evidence type="ECO:0000313" key="2">
    <source>
        <dbReference type="Proteomes" id="UP000807306"/>
    </source>
</evidence>
<comment type="caution">
    <text evidence="1">The sequence shown here is derived from an EMBL/GenBank/DDBJ whole genome shotgun (WGS) entry which is preliminary data.</text>
</comment>
<dbReference type="Proteomes" id="UP000807306">
    <property type="component" value="Unassembled WGS sequence"/>
</dbReference>
<keyword evidence="2" id="KW-1185">Reference proteome</keyword>
<dbReference type="EMBL" id="MU157825">
    <property type="protein sequence ID" value="KAF9534605.1"/>
    <property type="molecule type" value="Genomic_DNA"/>
</dbReference>
<proteinExistence type="predicted"/>
<sequence>MELTIVSMLAVSTLSSVWFNWVEKTLRVLHFVVVSLQPIGTTVVIASSYSYVLGHPEDLFIDPSGRVFDSLLIYPVAQILEKI</sequence>
<gene>
    <name evidence="1" type="ORF">CPB83DRAFT_204935</name>
</gene>
<reference evidence="1" key="1">
    <citation type="submission" date="2020-11" db="EMBL/GenBank/DDBJ databases">
        <authorList>
            <consortium name="DOE Joint Genome Institute"/>
            <person name="Ahrendt S."/>
            <person name="Riley R."/>
            <person name="Andreopoulos W."/>
            <person name="Labutti K."/>
            <person name="Pangilinan J."/>
            <person name="Ruiz-Duenas F.J."/>
            <person name="Barrasa J.M."/>
            <person name="Sanchez-Garcia M."/>
            <person name="Camarero S."/>
            <person name="Miyauchi S."/>
            <person name="Serrano A."/>
            <person name="Linde D."/>
            <person name="Babiker R."/>
            <person name="Drula E."/>
            <person name="Ayuso-Fernandez I."/>
            <person name="Pacheco R."/>
            <person name="Padilla G."/>
            <person name="Ferreira P."/>
            <person name="Barriuso J."/>
            <person name="Kellner H."/>
            <person name="Castanera R."/>
            <person name="Alfaro M."/>
            <person name="Ramirez L."/>
            <person name="Pisabarro A.G."/>
            <person name="Kuo A."/>
            <person name="Tritt A."/>
            <person name="Lipzen A."/>
            <person name="He G."/>
            <person name="Yan M."/>
            <person name="Ng V."/>
            <person name="Cullen D."/>
            <person name="Martin F."/>
            <person name="Rosso M.-N."/>
            <person name="Henrissat B."/>
            <person name="Hibbett D."/>
            <person name="Martinez A.T."/>
            <person name="Grigoriev I.V."/>
        </authorList>
    </citation>
    <scope>NUCLEOTIDE SEQUENCE</scope>
    <source>
        <strain evidence="1">CBS 506.95</strain>
    </source>
</reference>
<name>A0A9P6JWJ9_9AGAR</name>